<evidence type="ECO:0000313" key="2">
    <source>
        <dbReference type="Proteomes" id="UP000184063"/>
    </source>
</evidence>
<dbReference type="AlphaFoldDB" id="A0A1M3TA04"/>
<gene>
    <name evidence="1" type="ORF">ASPFODRAFT_281905</name>
</gene>
<dbReference type="Proteomes" id="UP000184063">
    <property type="component" value="Unassembled WGS sequence"/>
</dbReference>
<proteinExistence type="predicted"/>
<reference evidence="2" key="1">
    <citation type="journal article" date="2017" name="Genome Biol.">
        <title>Comparative genomics reveals high biological diversity and specific adaptations in the industrially and medically important fungal genus Aspergillus.</title>
        <authorList>
            <person name="de Vries R.P."/>
            <person name="Riley R."/>
            <person name="Wiebenga A."/>
            <person name="Aguilar-Osorio G."/>
            <person name="Amillis S."/>
            <person name="Uchima C.A."/>
            <person name="Anderluh G."/>
            <person name="Asadollahi M."/>
            <person name="Askin M."/>
            <person name="Barry K."/>
            <person name="Battaglia E."/>
            <person name="Bayram O."/>
            <person name="Benocci T."/>
            <person name="Braus-Stromeyer S.A."/>
            <person name="Caldana C."/>
            <person name="Canovas D."/>
            <person name="Cerqueira G.C."/>
            <person name="Chen F."/>
            <person name="Chen W."/>
            <person name="Choi C."/>
            <person name="Clum A."/>
            <person name="Dos Santos R.A."/>
            <person name="Damasio A.R."/>
            <person name="Diallinas G."/>
            <person name="Emri T."/>
            <person name="Fekete E."/>
            <person name="Flipphi M."/>
            <person name="Freyberg S."/>
            <person name="Gallo A."/>
            <person name="Gournas C."/>
            <person name="Habgood R."/>
            <person name="Hainaut M."/>
            <person name="Harispe M.L."/>
            <person name="Henrissat B."/>
            <person name="Hilden K.S."/>
            <person name="Hope R."/>
            <person name="Hossain A."/>
            <person name="Karabika E."/>
            <person name="Karaffa L."/>
            <person name="Karanyi Z."/>
            <person name="Krasevec N."/>
            <person name="Kuo A."/>
            <person name="Kusch H."/>
            <person name="LaButti K."/>
            <person name="Lagendijk E.L."/>
            <person name="Lapidus A."/>
            <person name="Levasseur A."/>
            <person name="Lindquist E."/>
            <person name="Lipzen A."/>
            <person name="Logrieco A.F."/>
            <person name="MacCabe A."/>
            <person name="Maekelae M.R."/>
            <person name="Malavazi I."/>
            <person name="Melin P."/>
            <person name="Meyer V."/>
            <person name="Mielnichuk N."/>
            <person name="Miskei M."/>
            <person name="Molnar A.P."/>
            <person name="Mule G."/>
            <person name="Ngan C.Y."/>
            <person name="Orejas M."/>
            <person name="Orosz E."/>
            <person name="Ouedraogo J.P."/>
            <person name="Overkamp K.M."/>
            <person name="Park H.-S."/>
            <person name="Perrone G."/>
            <person name="Piumi F."/>
            <person name="Punt P.J."/>
            <person name="Ram A.F."/>
            <person name="Ramon A."/>
            <person name="Rauscher S."/>
            <person name="Record E."/>
            <person name="Riano-Pachon D.M."/>
            <person name="Robert V."/>
            <person name="Roehrig J."/>
            <person name="Ruller R."/>
            <person name="Salamov A."/>
            <person name="Salih N.S."/>
            <person name="Samson R.A."/>
            <person name="Sandor E."/>
            <person name="Sanguinetti M."/>
            <person name="Schuetze T."/>
            <person name="Sepcic K."/>
            <person name="Shelest E."/>
            <person name="Sherlock G."/>
            <person name="Sophianopoulou V."/>
            <person name="Squina F.M."/>
            <person name="Sun H."/>
            <person name="Susca A."/>
            <person name="Todd R.B."/>
            <person name="Tsang A."/>
            <person name="Unkles S.E."/>
            <person name="van de Wiele N."/>
            <person name="van Rossen-Uffink D."/>
            <person name="Oliveira J.V."/>
            <person name="Vesth T.C."/>
            <person name="Visser J."/>
            <person name="Yu J.-H."/>
            <person name="Zhou M."/>
            <person name="Andersen M.R."/>
            <person name="Archer D.B."/>
            <person name="Baker S.E."/>
            <person name="Benoit I."/>
            <person name="Brakhage A.A."/>
            <person name="Braus G.H."/>
            <person name="Fischer R."/>
            <person name="Frisvad J.C."/>
            <person name="Goldman G.H."/>
            <person name="Houbraken J."/>
            <person name="Oakley B."/>
            <person name="Pocsi I."/>
            <person name="Scazzocchio C."/>
            <person name="Seiboth B."/>
            <person name="vanKuyk P.A."/>
            <person name="Wortman J."/>
            <person name="Dyer P.S."/>
            <person name="Grigoriev I.V."/>
        </authorList>
    </citation>
    <scope>NUCLEOTIDE SEQUENCE [LARGE SCALE GENOMIC DNA]</scope>
    <source>
        <strain evidence="2">CBS 106.47</strain>
    </source>
</reference>
<protein>
    <submittedName>
        <fullName evidence="1">Uncharacterized protein</fullName>
    </submittedName>
</protein>
<evidence type="ECO:0000313" key="1">
    <source>
        <dbReference type="EMBL" id="OJZ83584.1"/>
    </source>
</evidence>
<dbReference type="PROSITE" id="PS50096">
    <property type="entry name" value="IQ"/>
    <property type="match status" value="1"/>
</dbReference>
<dbReference type="VEuPathDB" id="FungiDB:ASPFODRAFT_281905"/>
<accession>A0A1M3TA04</accession>
<sequence>MKLRLRYRGHMGRRRISKCKCPHDVRRSFSGHGIRTLNSKPKTMASSCKFPALVGAI</sequence>
<organism evidence="1 2">
    <name type="scientific">Aspergillus luchuensis (strain CBS 106.47)</name>
    <dbReference type="NCBI Taxonomy" id="1137211"/>
    <lineage>
        <taxon>Eukaryota</taxon>
        <taxon>Fungi</taxon>
        <taxon>Dikarya</taxon>
        <taxon>Ascomycota</taxon>
        <taxon>Pezizomycotina</taxon>
        <taxon>Eurotiomycetes</taxon>
        <taxon>Eurotiomycetidae</taxon>
        <taxon>Eurotiales</taxon>
        <taxon>Aspergillaceae</taxon>
        <taxon>Aspergillus</taxon>
        <taxon>Aspergillus subgen. Circumdati</taxon>
    </lineage>
</organism>
<dbReference type="EMBL" id="KV878245">
    <property type="protein sequence ID" value="OJZ83584.1"/>
    <property type="molecule type" value="Genomic_DNA"/>
</dbReference>
<name>A0A1M3TA04_ASPLC</name>